<name>A0A0F9HH13_9ZZZZ</name>
<dbReference type="Pfam" id="PF00701">
    <property type="entry name" value="DHDPS"/>
    <property type="match status" value="1"/>
</dbReference>
<dbReference type="AlphaFoldDB" id="A0A0F9HH13"/>
<reference evidence="2" key="1">
    <citation type="journal article" date="2015" name="Nature">
        <title>Complex archaea that bridge the gap between prokaryotes and eukaryotes.</title>
        <authorList>
            <person name="Spang A."/>
            <person name="Saw J.H."/>
            <person name="Jorgensen S.L."/>
            <person name="Zaremba-Niedzwiedzka K."/>
            <person name="Martijn J."/>
            <person name="Lind A.E."/>
            <person name="van Eijk R."/>
            <person name="Schleper C."/>
            <person name="Guy L."/>
            <person name="Ettema T.J."/>
        </authorList>
    </citation>
    <scope>NUCLEOTIDE SEQUENCE</scope>
</reference>
<comment type="caution">
    <text evidence="2">The sequence shown here is derived from an EMBL/GenBank/DDBJ whole genome shotgun (WGS) entry which is preliminary data.</text>
</comment>
<evidence type="ECO:0008006" key="3">
    <source>
        <dbReference type="Google" id="ProtNLM"/>
    </source>
</evidence>
<organism evidence="2">
    <name type="scientific">marine sediment metagenome</name>
    <dbReference type="NCBI Taxonomy" id="412755"/>
    <lineage>
        <taxon>unclassified sequences</taxon>
        <taxon>metagenomes</taxon>
        <taxon>ecological metagenomes</taxon>
    </lineage>
</organism>
<evidence type="ECO:0000313" key="2">
    <source>
        <dbReference type="EMBL" id="KKL74397.1"/>
    </source>
</evidence>
<dbReference type="GO" id="GO:0005829">
    <property type="term" value="C:cytosol"/>
    <property type="evidence" value="ECO:0007669"/>
    <property type="project" value="TreeGrafter"/>
</dbReference>
<dbReference type="GO" id="GO:0008840">
    <property type="term" value="F:4-hydroxy-tetrahydrodipicolinate synthase activity"/>
    <property type="evidence" value="ECO:0007669"/>
    <property type="project" value="TreeGrafter"/>
</dbReference>
<evidence type="ECO:0000256" key="1">
    <source>
        <dbReference type="ARBA" id="ARBA00023239"/>
    </source>
</evidence>
<protein>
    <recommendedName>
        <fullName evidence="3">4-hydroxy-tetrahydrodipicolinate synthase</fullName>
    </recommendedName>
</protein>
<dbReference type="PANTHER" id="PTHR12128:SF66">
    <property type="entry name" value="4-HYDROXY-2-OXOGLUTARATE ALDOLASE, MITOCHONDRIAL"/>
    <property type="match status" value="1"/>
</dbReference>
<dbReference type="InterPro" id="IPR002220">
    <property type="entry name" value="DapA-like"/>
</dbReference>
<dbReference type="PANTHER" id="PTHR12128">
    <property type="entry name" value="DIHYDRODIPICOLINATE SYNTHASE"/>
    <property type="match status" value="1"/>
</dbReference>
<keyword evidence="1" id="KW-0456">Lyase</keyword>
<feature type="non-terminal residue" evidence="2">
    <location>
        <position position="1"/>
    </location>
</feature>
<gene>
    <name evidence="2" type="ORF">LCGC14_2065280</name>
</gene>
<dbReference type="InterPro" id="IPR013785">
    <property type="entry name" value="Aldolase_TIM"/>
</dbReference>
<proteinExistence type="predicted"/>
<dbReference type="EMBL" id="LAZR01024667">
    <property type="protein sequence ID" value="KKL74397.1"/>
    <property type="molecule type" value="Genomic_DNA"/>
</dbReference>
<sequence>GGSGVISVVANIVPAEVRKLCDAMAAGDMHAAKAQHLRLYPLFKAAFVETNPIPIKAMLAMAGMIQNELRLPLVPLADEYRAPLAELLGTFGIDAKA</sequence>
<dbReference type="SUPFAM" id="SSF51569">
    <property type="entry name" value="Aldolase"/>
    <property type="match status" value="1"/>
</dbReference>
<accession>A0A0F9HH13</accession>
<dbReference type="Gene3D" id="3.20.20.70">
    <property type="entry name" value="Aldolase class I"/>
    <property type="match status" value="1"/>
</dbReference>